<reference evidence="3" key="2">
    <citation type="journal article" date="2008" name="Nucleic Acids Res.">
        <title>The rice annotation project database (RAP-DB): 2008 update.</title>
        <authorList>
            <consortium name="The rice annotation project (RAP)"/>
        </authorList>
    </citation>
    <scope>GENOME REANNOTATION</scope>
    <source>
        <strain evidence="3">cv. Nipponbare</strain>
    </source>
</reference>
<evidence type="ECO:0000313" key="3">
    <source>
        <dbReference type="Proteomes" id="UP000000763"/>
    </source>
</evidence>
<dbReference type="Proteomes" id="UP000000763">
    <property type="component" value="Chromosome 2"/>
</dbReference>
<protein>
    <submittedName>
        <fullName evidence="2">Uncharacterized protein</fullName>
    </submittedName>
</protein>
<sequence>MNCLHVDSSKPLEHSSPSSSASLEIKLCYSELMKNEDGSKALVWRLGVNGTVMPCGTK</sequence>
<dbReference type="EMBL" id="AP004046">
    <property type="protein sequence ID" value="BAD15521.1"/>
    <property type="molecule type" value="Genomic_DNA"/>
</dbReference>
<accession>Q6ZHS2</accession>
<evidence type="ECO:0000313" key="2">
    <source>
        <dbReference type="EMBL" id="BAD15521.1"/>
    </source>
</evidence>
<gene>
    <name evidence="2" type="primary">OJ1145_F01.9</name>
</gene>
<name>Q6ZHS2_ORYSJ</name>
<reference evidence="3" key="1">
    <citation type="journal article" date="2005" name="Nature">
        <title>The map-based sequence of the rice genome.</title>
        <authorList>
            <consortium name="International rice genome sequencing project (IRGSP)"/>
            <person name="Matsumoto T."/>
            <person name="Wu J."/>
            <person name="Kanamori H."/>
            <person name="Katayose Y."/>
            <person name="Fujisawa M."/>
            <person name="Namiki N."/>
            <person name="Mizuno H."/>
            <person name="Yamamoto K."/>
            <person name="Antonio B.A."/>
            <person name="Baba T."/>
            <person name="Sakata K."/>
            <person name="Nagamura Y."/>
            <person name="Aoki H."/>
            <person name="Arikawa K."/>
            <person name="Arita K."/>
            <person name="Bito T."/>
            <person name="Chiden Y."/>
            <person name="Fujitsuka N."/>
            <person name="Fukunaka R."/>
            <person name="Hamada M."/>
            <person name="Harada C."/>
            <person name="Hayashi A."/>
            <person name="Hijishita S."/>
            <person name="Honda M."/>
            <person name="Hosokawa S."/>
            <person name="Ichikawa Y."/>
            <person name="Idonuma A."/>
            <person name="Iijima M."/>
            <person name="Ikeda M."/>
            <person name="Ikeno M."/>
            <person name="Ito K."/>
            <person name="Ito S."/>
            <person name="Ito T."/>
            <person name="Ito Y."/>
            <person name="Ito Y."/>
            <person name="Iwabuchi A."/>
            <person name="Kamiya K."/>
            <person name="Karasawa W."/>
            <person name="Kurita K."/>
            <person name="Katagiri S."/>
            <person name="Kikuta A."/>
            <person name="Kobayashi H."/>
            <person name="Kobayashi N."/>
            <person name="Machita K."/>
            <person name="Maehara T."/>
            <person name="Masukawa M."/>
            <person name="Mizubayashi T."/>
            <person name="Mukai Y."/>
            <person name="Nagasaki H."/>
            <person name="Nagata Y."/>
            <person name="Naito S."/>
            <person name="Nakashima M."/>
            <person name="Nakama Y."/>
            <person name="Nakamichi Y."/>
            <person name="Nakamura M."/>
            <person name="Meguro A."/>
            <person name="Negishi M."/>
            <person name="Ohta I."/>
            <person name="Ohta T."/>
            <person name="Okamoto M."/>
            <person name="Ono N."/>
            <person name="Saji S."/>
            <person name="Sakaguchi M."/>
            <person name="Sakai K."/>
            <person name="Shibata M."/>
            <person name="Shimokawa T."/>
            <person name="Song J."/>
            <person name="Takazaki Y."/>
            <person name="Terasawa K."/>
            <person name="Tsugane M."/>
            <person name="Tsuji K."/>
            <person name="Ueda S."/>
            <person name="Waki K."/>
            <person name="Yamagata H."/>
            <person name="Yamamoto M."/>
            <person name="Yamamoto S."/>
            <person name="Yamane H."/>
            <person name="Yoshiki S."/>
            <person name="Yoshihara R."/>
            <person name="Yukawa K."/>
            <person name="Zhong H."/>
            <person name="Yano M."/>
            <person name="Yuan Q."/>
            <person name="Ouyang S."/>
            <person name="Liu J."/>
            <person name="Jones K.M."/>
            <person name="Gansberger K."/>
            <person name="Moffat K."/>
            <person name="Hill J."/>
            <person name="Bera J."/>
            <person name="Fadrosh D."/>
            <person name="Jin S."/>
            <person name="Johri S."/>
            <person name="Kim M."/>
            <person name="Overton L."/>
            <person name="Reardon M."/>
            <person name="Tsitrin T."/>
            <person name="Vuong H."/>
            <person name="Weaver B."/>
            <person name="Ciecko A."/>
            <person name="Tallon L."/>
            <person name="Jackson J."/>
            <person name="Pai G."/>
            <person name="Aken S.V."/>
            <person name="Utterback T."/>
            <person name="Reidmuller S."/>
            <person name="Feldblyum T."/>
            <person name="Hsiao J."/>
            <person name="Zismann V."/>
            <person name="Iobst S."/>
            <person name="de Vazeille A.R."/>
            <person name="Buell C.R."/>
            <person name="Ying K."/>
            <person name="Li Y."/>
            <person name="Lu T."/>
            <person name="Huang Y."/>
            <person name="Zhao Q."/>
            <person name="Feng Q."/>
            <person name="Zhang L."/>
            <person name="Zhu J."/>
            <person name="Weng Q."/>
            <person name="Mu J."/>
            <person name="Lu Y."/>
            <person name="Fan D."/>
            <person name="Liu Y."/>
            <person name="Guan J."/>
            <person name="Zhang Y."/>
            <person name="Yu S."/>
            <person name="Liu X."/>
            <person name="Zhang Y."/>
            <person name="Hong G."/>
            <person name="Han B."/>
            <person name="Choisne N."/>
            <person name="Demange N."/>
            <person name="Orjeda G."/>
            <person name="Samain S."/>
            <person name="Cattolico L."/>
            <person name="Pelletier E."/>
            <person name="Couloux A."/>
            <person name="Segurens B."/>
            <person name="Wincker P."/>
            <person name="D'Hont A."/>
            <person name="Scarpelli C."/>
            <person name="Weissenbach J."/>
            <person name="Salanoubat M."/>
            <person name="Quetier F."/>
            <person name="Yu Y."/>
            <person name="Kim H.R."/>
            <person name="Rambo T."/>
            <person name="Currie J."/>
            <person name="Collura K."/>
            <person name="Luo M."/>
            <person name="Yang T."/>
            <person name="Ammiraju J.S.S."/>
            <person name="Engler F."/>
            <person name="Soderlund C."/>
            <person name="Wing R.A."/>
            <person name="Palmer L.E."/>
            <person name="de la Bastide M."/>
            <person name="Spiegel L."/>
            <person name="Nascimento L."/>
            <person name="Zutavern T."/>
            <person name="O'Shaughnessy A."/>
            <person name="Dike S."/>
            <person name="Dedhia N."/>
            <person name="Preston R."/>
            <person name="Balija V."/>
            <person name="McCombie W.R."/>
            <person name="Chow T."/>
            <person name="Chen H."/>
            <person name="Chung M."/>
            <person name="Chen C."/>
            <person name="Shaw J."/>
            <person name="Wu H."/>
            <person name="Hsiao K."/>
            <person name="Chao Y."/>
            <person name="Chu M."/>
            <person name="Cheng C."/>
            <person name="Hour A."/>
            <person name="Lee P."/>
            <person name="Lin S."/>
            <person name="Lin Y."/>
            <person name="Liou J."/>
            <person name="Liu S."/>
            <person name="Hsing Y."/>
            <person name="Raghuvanshi S."/>
            <person name="Mohanty A."/>
            <person name="Bharti A.K."/>
            <person name="Gaur A."/>
            <person name="Gupta V."/>
            <person name="Kumar D."/>
            <person name="Ravi V."/>
            <person name="Vij S."/>
            <person name="Kapur A."/>
            <person name="Khurana P."/>
            <person name="Khurana P."/>
            <person name="Khurana J.P."/>
            <person name="Tyagi A.K."/>
            <person name="Gaikwad K."/>
            <person name="Singh A."/>
            <person name="Dalal V."/>
            <person name="Srivastava S."/>
            <person name="Dixit A."/>
            <person name="Pal A.K."/>
            <person name="Ghazi I.A."/>
            <person name="Yadav M."/>
            <person name="Pandit A."/>
            <person name="Bhargava A."/>
            <person name="Sureshbabu K."/>
            <person name="Batra K."/>
            <person name="Sharma T.R."/>
            <person name="Mohapatra T."/>
            <person name="Singh N.K."/>
            <person name="Messing J."/>
            <person name="Nelson A.B."/>
            <person name="Fuks G."/>
            <person name="Kavchok S."/>
            <person name="Keizer G."/>
            <person name="Linton E."/>
            <person name="Llaca V."/>
            <person name="Song R."/>
            <person name="Tanyolac B."/>
            <person name="Young S."/>
            <person name="Ho-Il K."/>
            <person name="Hahn J.H."/>
            <person name="Sangsakoo G."/>
            <person name="Vanavichit A."/>
            <person name="de Mattos Luiz.A.T."/>
            <person name="Zimmer P.D."/>
            <person name="Malone G."/>
            <person name="Dellagostin O."/>
            <person name="de Oliveira A.C."/>
            <person name="Bevan M."/>
            <person name="Bancroft I."/>
            <person name="Minx P."/>
            <person name="Cordum H."/>
            <person name="Wilson R."/>
            <person name="Cheng Z."/>
            <person name="Jin W."/>
            <person name="Jiang J."/>
            <person name="Leong S.A."/>
            <person name="Iwama H."/>
            <person name="Gojobori T."/>
            <person name="Itoh T."/>
            <person name="Niimura Y."/>
            <person name="Fujii Y."/>
            <person name="Habara T."/>
            <person name="Sakai H."/>
            <person name="Sato Y."/>
            <person name="Wilson G."/>
            <person name="Kumar K."/>
            <person name="McCouch S."/>
            <person name="Juretic N."/>
            <person name="Hoen D."/>
            <person name="Wright S."/>
            <person name="Bruskiewich R."/>
            <person name="Bureau T."/>
            <person name="Miyao A."/>
            <person name="Hirochika H."/>
            <person name="Nishikawa T."/>
            <person name="Kadowaki K."/>
            <person name="Sugiura M."/>
            <person name="Burr B."/>
            <person name="Sasaki T."/>
        </authorList>
    </citation>
    <scope>NUCLEOTIDE SEQUENCE [LARGE SCALE GENOMIC DNA]</scope>
    <source>
        <strain evidence="3">cv. Nipponbare</strain>
    </source>
</reference>
<dbReference type="AlphaFoldDB" id="Q6ZHS2"/>
<evidence type="ECO:0000256" key="1">
    <source>
        <dbReference type="SAM" id="MobiDB-lite"/>
    </source>
</evidence>
<organism evidence="2 3">
    <name type="scientific">Oryza sativa subsp. japonica</name>
    <name type="common">Rice</name>
    <dbReference type="NCBI Taxonomy" id="39947"/>
    <lineage>
        <taxon>Eukaryota</taxon>
        <taxon>Viridiplantae</taxon>
        <taxon>Streptophyta</taxon>
        <taxon>Embryophyta</taxon>
        <taxon>Tracheophyta</taxon>
        <taxon>Spermatophyta</taxon>
        <taxon>Magnoliopsida</taxon>
        <taxon>Liliopsida</taxon>
        <taxon>Poales</taxon>
        <taxon>Poaceae</taxon>
        <taxon>BOP clade</taxon>
        <taxon>Oryzoideae</taxon>
        <taxon>Oryzeae</taxon>
        <taxon>Oryzinae</taxon>
        <taxon>Oryza</taxon>
        <taxon>Oryza sativa</taxon>
    </lineage>
</organism>
<feature type="region of interest" description="Disordered" evidence="1">
    <location>
        <begin position="1"/>
        <end position="20"/>
    </location>
</feature>
<proteinExistence type="predicted"/>